<sequence length="55" mass="6410">MFDNQLTLQGEWRGWRSSRPQIRHHRVQLDSKVQQSLGKLRGNPLYDLVGCFASV</sequence>
<proteinExistence type="predicted"/>
<protein>
    <submittedName>
        <fullName evidence="1">Uncharacterized protein</fullName>
    </submittedName>
</protein>
<evidence type="ECO:0000313" key="1">
    <source>
        <dbReference type="EMBL" id="ALU64499.1"/>
    </source>
</evidence>
<organism evidence="1">
    <name type="scientific">Rhizobium leguminosarum bv. viciae</name>
    <dbReference type="NCBI Taxonomy" id="387"/>
    <lineage>
        <taxon>Bacteria</taxon>
        <taxon>Pseudomonadati</taxon>
        <taxon>Pseudomonadota</taxon>
        <taxon>Alphaproteobacteria</taxon>
        <taxon>Hyphomicrobiales</taxon>
        <taxon>Rhizobiaceae</taxon>
        <taxon>Rhizobium/Agrobacterium group</taxon>
        <taxon>Rhizobium</taxon>
    </lineage>
</organism>
<dbReference type="EMBL" id="KT944070">
    <property type="protein sequence ID" value="ALU64499.1"/>
    <property type="molecule type" value="Genomic_DNA"/>
</dbReference>
<name>A0A0U3IC74_RHILV</name>
<dbReference type="AlphaFoldDB" id="A0A0U3IC74"/>
<accession>A0A0U3IC74</accession>
<reference evidence="1" key="1">
    <citation type="submission" date="2015-10" db="EMBL/GenBank/DDBJ databases">
        <title>Comparative analysis of sym-gene organization in Rhizobium leguminosarum bv. viciae strains, isolated from different host plants and demonstrating clear differences in symbiotic specificity.</title>
        <authorList>
            <person name="Chirak E.R."/>
            <person name="Kimeklis A.K."/>
            <person name="Andronov E.E."/>
        </authorList>
    </citation>
    <scope>NUCLEOTIDE SEQUENCE</scope>
    <source>
        <strain evidence="1">Vaf12</strain>
    </source>
</reference>